<dbReference type="Proteomes" id="UP000623842">
    <property type="component" value="Unassembled WGS sequence"/>
</dbReference>
<dbReference type="PANTHER" id="PTHR43190:SF3">
    <property type="entry name" value="N-ACETYL-D-GLUCOSAMINE KINASE"/>
    <property type="match status" value="1"/>
</dbReference>
<dbReference type="InterPro" id="IPR002731">
    <property type="entry name" value="ATPase_BadF"/>
</dbReference>
<evidence type="ECO:0000259" key="1">
    <source>
        <dbReference type="Pfam" id="PF01869"/>
    </source>
</evidence>
<dbReference type="PANTHER" id="PTHR43190">
    <property type="entry name" value="N-ACETYL-D-GLUCOSAMINE KINASE"/>
    <property type="match status" value="1"/>
</dbReference>
<evidence type="ECO:0000313" key="2">
    <source>
        <dbReference type="EMBL" id="GHG01927.1"/>
    </source>
</evidence>
<protein>
    <submittedName>
        <fullName evidence="2">ATPase</fullName>
    </submittedName>
</protein>
<reference evidence="2" key="1">
    <citation type="journal article" date="2014" name="Int. J. Syst. Evol. Microbiol.">
        <title>Complete genome sequence of Corynebacterium casei LMG S-19264T (=DSM 44701T), isolated from a smear-ripened cheese.</title>
        <authorList>
            <consortium name="US DOE Joint Genome Institute (JGI-PGF)"/>
            <person name="Walter F."/>
            <person name="Albersmeier A."/>
            <person name="Kalinowski J."/>
            <person name="Ruckert C."/>
        </authorList>
    </citation>
    <scope>NUCLEOTIDE SEQUENCE</scope>
    <source>
        <strain evidence="2">KCTC 42731</strain>
    </source>
</reference>
<dbReference type="EMBL" id="BNCK01000008">
    <property type="protein sequence ID" value="GHG01927.1"/>
    <property type="molecule type" value="Genomic_DNA"/>
</dbReference>
<keyword evidence="3" id="KW-1185">Reference proteome</keyword>
<dbReference type="InterPro" id="IPR052519">
    <property type="entry name" value="Euk-type_GlcNAc_Kinase"/>
</dbReference>
<dbReference type="CDD" id="cd24082">
    <property type="entry name" value="ASKHA_NBD_GspK-like"/>
    <property type="match status" value="1"/>
</dbReference>
<dbReference type="RefSeq" id="WP_189772964.1">
    <property type="nucleotide sequence ID" value="NZ_BNCK01000008.1"/>
</dbReference>
<accession>A0A919BPW2</accession>
<dbReference type="Gene3D" id="3.30.420.40">
    <property type="match status" value="2"/>
</dbReference>
<organism evidence="2 3">
    <name type="scientific">Thalassotalea marina</name>
    <dbReference type="NCBI Taxonomy" id="1673741"/>
    <lineage>
        <taxon>Bacteria</taxon>
        <taxon>Pseudomonadati</taxon>
        <taxon>Pseudomonadota</taxon>
        <taxon>Gammaproteobacteria</taxon>
        <taxon>Alteromonadales</taxon>
        <taxon>Colwelliaceae</taxon>
        <taxon>Thalassotalea</taxon>
    </lineage>
</organism>
<reference evidence="2" key="2">
    <citation type="submission" date="2020-09" db="EMBL/GenBank/DDBJ databases">
        <authorList>
            <person name="Sun Q."/>
            <person name="Kim S."/>
        </authorList>
    </citation>
    <scope>NUCLEOTIDE SEQUENCE</scope>
    <source>
        <strain evidence="2">KCTC 42731</strain>
    </source>
</reference>
<sequence length="288" mass="30316">MTDIIFAGVDGGATNCRVRIENDRGELLGLGYGGTANPSHGVKTVTDSIMMAVTEAMRNADLPSHRISSLVVGAGLAGLHLPKYQVLMDSWVHPFKSLVLTDDLTTALYGAHAGEDGALIIAGTGFSAKAMVQGNETLIGGQGFLMGDYCSGAWLGFQAVQKVILAQDGLSAPTLLTELIQEHLGSPQIAEHLIGAKAVEYGRMAPLVFLAASSGDQIANRILDKSASFIDKVAEKLLATNPPRLSITGGVAEQITTRLAPTTIQQLKPMRLCAEQGAICFMKTQLGQ</sequence>
<gene>
    <name evidence="2" type="primary">nagK</name>
    <name evidence="2" type="ORF">GCM10017161_33420</name>
</gene>
<evidence type="ECO:0000313" key="3">
    <source>
        <dbReference type="Proteomes" id="UP000623842"/>
    </source>
</evidence>
<name>A0A919BPW2_9GAMM</name>
<dbReference type="InterPro" id="IPR043129">
    <property type="entry name" value="ATPase_NBD"/>
</dbReference>
<proteinExistence type="predicted"/>
<dbReference type="Pfam" id="PF01869">
    <property type="entry name" value="BcrAD_BadFG"/>
    <property type="match status" value="1"/>
</dbReference>
<feature type="domain" description="ATPase BadF/BadG/BcrA/BcrD type" evidence="1">
    <location>
        <begin position="8"/>
        <end position="254"/>
    </location>
</feature>
<comment type="caution">
    <text evidence="2">The sequence shown here is derived from an EMBL/GenBank/DDBJ whole genome shotgun (WGS) entry which is preliminary data.</text>
</comment>
<dbReference type="AlphaFoldDB" id="A0A919BPW2"/>
<dbReference type="SUPFAM" id="SSF53067">
    <property type="entry name" value="Actin-like ATPase domain"/>
    <property type="match status" value="2"/>
</dbReference>